<evidence type="ECO:0000256" key="4">
    <source>
        <dbReference type="ARBA" id="ARBA00023015"/>
    </source>
</evidence>
<dbReference type="InParanoid" id="W3XJW2"/>
<evidence type="ECO:0000256" key="7">
    <source>
        <dbReference type="ARBA" id="ARBA00023242"/>
    </source>
</evidence>
<feature type="region of interest" description="Disordered" evidence="8">
    <location>
        <begin position="738"/>
        <end position="771"/>
    </location>
</feature>
<keyword evidence="2" id="KW-0479">Metal-binding</keyword>
<dbReference type="Pfam" id="PF00172">
    <property type="entry name" value="Zn_clus"/>
    <property type="match status" value="1"/>
</dbReference>
<organism evidence="11 12">
    <name type="scientific">Pestalotiopsis fici (strain W106-1 / CGMCC3.15140)</name>
    <dbReference type="NCBI Taxonomy" id="1229662"/>
    <lineage>
        <taxon>Eukaryota</taxon>
        <taxon>Fungi</taxon>
        <taxon>Dikarya</taxon>
        <taxon>Ascomycota</taxon>
        <taxon>Pezizomycotina</taxon>
        <taxon>Sordariomycetes</taxon>
        <taxon>Xylariomycetidae</taxon>
        <taxon>Amphisphaeriales</taxon>
        <taxon>Sporocadaceae</taxon>
        <taxon>Pestalotiopsis</taxon>
    </lineage>
</organism>
<evidence type="ECO:0000259" key="10">
    <source>
        <dbReference type="PROSITE" id="PS50048"/>
    </source>
</evidence>
<keyword evidence="12" id="KW-1185">Reference proteome</keyword>
<comment type="subcellular location">
    <subcellularLocation>
        <location evidence="1">Nucleus</location>
    </subcellularLocation>
</comment>
<dbReference type="InterPro" id="IPR001138">
    <property type="entry name" value="Zn2Cys6_DnaBD"/>
</dbReference>
<dbReference type="PANTHER" id="PTHR47540:SF1">
    <property type="entry name" value="ACTIVATOR OF STRESS GENES 1-RELATED"/>
    <property type="match status" value="1"/>
</dbReference>
<dbReference type="FunCoup" id="W3XJW2">
    <property type="interactions" value="240"/>
</dbReference>
<sequence>MPEPGPHGPTLDAAGRPMPSGTSPANATSPASSLSRGNELSEDAAHGSSARSDAHNDPSGPLPRKRRRTTKACDDCRRKKIKCDGKRPCSSCADFNSDCTYARSAASEKEAKSNEPASKSADAEALEKKLHAAESLLRRILPQVDLSNPEAVAASSQTLSSRPLLRPTPRKGTPPIAVPAESAGEPGRFITLRDRVSQLDLTETGEYDFHGSSSGAAFLSQIAQQFPGLFRYDSRLPFLPQSPSSFRSEALQHHGHAGEWTWQDKHDFLELPVRQLAQDLCDYAFSRASCILRVVHAPSFWKSFDHLYQGRPQRFTLEQRRFVGLLFSVMALGSMYDVDENDPTNPDHYAVAIHRGHNYYKSARHYLGDITETSDIVTLQALAFIIQFLQATGNLNGCHTFVGIALRSALRMGLHRHFPHTSKAPIVDETRRRVFHTIRQMDIYLSTTLGLPLPLQEKDIDQAWPTEVDDEYITENSIRKPPHSRPSFLEASNAHARLMRILAQVVDHLYPPTGADRESEDMTYMISVAKIREIEEDLHSWHESLSPIWRPGPEENLEIARIKVLLRFAYAHVQMMLYRPFLQYYSQQKSTVKTVDERYFALATAGINVCRNIVHIGLEIRKQAVLIGPYWFIAYTQFFAVLSLLLYVLNNQDQPGVLDLFADAKLGKDCIAGFTQRSLAADRVTTALNSLFDNLPDRFKSKGLEANRVSTPSPAAVNPKPQTPIFLQAILNFPDNHQRWPSDTVPTSGSAPPGSHTTASRHSSSPYISRPPQYEVPSSLMDFPIEDPFAYPLLPGVSLADNTFATLPEDSLQLPIFDANMNIEGQLLHFNNIHFSSPFPTSSTNDMGYQAY</sequence>
<dbReference type="GO" id="GO:0006351">
    <property type="term" value="P:DNA-templated transcription"/>
    <property type="evidence" value="ECO:0007669"/>
    <property type="project" value="InterPro"/>
</dbReference>
<dbReference type="GO" id="GO:0045944">
    <property type="term" value="P:positive regulation of transcription by RNA polymerase II"/>
    <property type="evidence" value="ECO:0007669"/>
    <property type="project" value="TreeGrafter"/>
</dbReference>
<keyword evidence="4" id="KW-0805">Transcription regulation</keyword>
<dbReference type="EMBL" id="KI912109">
    <property type="protein sequence ID" value="ETS86285.1"/>
    <property type="molecule type" value="Genomic_DNA"/>
</dbReference>
<evidence type="ECO:0000256" key="6">
    <source>
        <dbReference type="ARBA" id="ARBA00023163"/>
    </source>
</evidence>
<feature type="domain" description="Zn(2)-C6 fungal-type" evidence="10">
    <location>
        <begin position="72"/>
        <end position="101"/>
    </location>
</feature>
<dbReference type="GO" id="GO:0000981">
    <property type="term" value="F:DNA-binding transcription factor activity, RNA polymerase II-specific"/>
    <property type="evidence" value="ECO:0007669"/>
    <property type="project" value="InterPro"/>
</dbReference>
<dbReference type="GO" id="GO:0008270">
    <property type="term" value="F:zinc ion binding"/>
    <property type="evidence" value="ECO:0007669"/>
    <property type="project" value="InterPro"/>
</dbReference>
<gene>
    <name evidence="11" type="ORF">PFICI_00113</name>
</gene>
<keyword evidence="7" id="KW-0539">Nucleus</keyword>
<dbReference type="InterPro" id="IPR036864">
    <property type="entry name" value="Zn2-C6_fun-type_DNA-bd_sf"/>
</dbReference>
<dbReference type="Gene3D" id="4.10.240.10">
    <property type="entry name" value="Zn(2)-C6 fungal-type DNA-binding domain"/>
    <property type="match status" value="1"/>
</dbReference>
<dbReference type="RefSeq" id="XP_007826885.1">
    <property type="nucleotide sequence ID" value="XM_007828694.1"/>
</dbReference>
<proteinExistence type="predicted"/>
<accession>W3XJW2</accession>
<dbReference type="SMART" id="SM00066">
    <property type="entry name" value="GAL4"/>
    <property type="match status" value="1"/>
</dbReference>
<protein>
    <recommendedName>
        <fullName evidence="10">Zn(2)-C6 fungal-type domain-containing protein</fullName>
    </recommendedName>
</protein>
<dbReference type="AlphaFoldDB" id="W3XJW2"/>
<feature type="compositionally biased region" description="Low complexity" evidence="8">
    <location>
        <begin position="19"/>
        <end position="35"/>
    </location>
</feature>
<dbReference type="PROSITE" id="PS50048">
    <property type="entry name" value="ZN2_CY6_FUNGAL_2"/>
    <property type="match status" value="1"/>
</dbReference>
<evidence type="ECO:0000256" key="3">
    <source>
        <dbReference type="ARBA" id="ARBA00022833"/>
    </source>
</evidence>
<dbReference type="HOGENOM" id="CLU_010084_0_0_1"/>
<feature type="region of interest" description="Disordered" evidence="8">
    <location>
        <begin position="152"/>
        <end position="182"/>
    </location>
</feature>
<dbReference type="InterPro" id="IPR051711">
    <property type="entry name" value="Stress_Response_Reg"/>
</dbReference>
<keyword evidence="9" id="KW-0812">Transmembrane</keyword>
<keyword evidence="5" id="KW-0238">DNA-binding</keyword>
<dbReference type="OMA" id="CCHELGL"/>
<evidence type="ECO:0000256" key="9">
    <source>
        <dbReference type="SAM" id="Phobius"/>
    </source>
</evidence>
<keyword evidence="6" id="KW-0804">Transcription</keyword>
<evidence type="ECO:0000313" key="12">
    <source>
        <dbReference type="Proteomes" id="UP000030651"/>
    </source>
</evidence>
<evidence type="ECO:0000256" key="5">
    <source>
        <dbReference type="ARBA" id="ARBA00023125"/>
    </source>
</evidence>
<feature type="transmembrane region" description="Helical" evidence="9">
    <location>
        <begin position="630"/>
        <end position="649"/>
    </location>
</feature>
<evidence type="ECO:0000256" key="2">
    <source>
        <dbReference type="ARBA" id="ARBA00022723"/>
    </source>
</evidence>
<dbReference type="CDD" id="cd00067">
    <property type="entry name" value="GAL4"/>
    <property type="match status" value="1"/>
</dbReference>
<evidence type="ECO:0000313" key="11">
    <source>
        <dbReference type="EMBL" id="ETS86285.1"/>
    </source>
</evidence>
<dbReference type="PANTHER" id="PTHR47540">
    <property type="entry name" value="THIAMINE REPRESSIBLE GENES REGULATORY PROTEIN THI5"/>
    <property type="match status" value="1"/>
</dbReference>
<dbReference type="InterPro" id="IPR007219">
    <property type="entry name" value="XnlR_reg_dom"/>
</dbReference>
<dbReference type="SUPFAM" id="SSF57701">
    <property type="entry name" value="Zn2/Cys6 DNA-binding domain"/>
    <property type="match status" value="1"/>
</dbReference>
<keyword evidence="9" id="KW-1133">Transmembrane helix</keyword>
<keyword evidence="9" id="KW-0472">Membrane</keyword>
<dbReference type="PROSITE" id="PS00463">
    <property type="entry name" value="ZN2_CY6_FUNGAL_1"/>
    <property type="match status" value="1"/>
</dbReference>
<keyword evidence="3" id="KW-0862">Zinc</keyword>
<dbReference type="CDD" id="cd12148">
    <property type="entry name" value="fungal_TF_MHR"/>
    <property type="match status" value="1"/>
</dbReference>
<dbReference type="OrthoDB" id="422427at2759"/>
<dbReference type="GeneID" id="19265126"/>
<dbReference type="GO" id="GO:0043565">
    <property type="term" value="F:sequence-specific DNA binding"/>
    <property type="evidence" value="ECO:0007669"/>
    <property type="project" value="TreeGrafter"/>
</dbReference>
<name>W3XJW2_PESFW</name>
<dbReference type="KEGG" id="pfy:PFICI_00113"/>
<dbReference type="Pfam" id="PF04082">
    <property type="entry name" value="Fungal_trans"/>
    <property type="match status" value="1"/>
</dbReference>
<dbReference type="GO" id="GO:0005634">
    <property type="term" value="C:nucleus"/>
    <property type="evidence" value="ECO:0007669"/>
    <property type="project" value="UniProtKB-SubCell"/>
</dbReference>
<dbReference type="Proteomes" id="UP000030651">
    <property type="component" value="Unassembled WGS sequence"/>
</dbReference>
<dbReference type="SMART" id="SM00906">
    <property type="entry name" value="Fungal_trans"/>
    <property type="match status" value="1"/>
</dbReference>
<reference evidence="12" key="1">
    <citation type="journal article" date="2015" name="BMC Genomics">
        <title>Genomic and transcriptomic analysis of the endophytic fungus Pestalotiopsis fici reveals its lifestyle and high potential for synthesis of natural products.</title>
        <authorList>
            <person name="Wang X."/>
            <person name="Zhang X."/>
            <person name="Liu L."/>
            <person name="Xiang M."/>
            <person name="Wang W."/>
            <person name="Sun X."/>
            <person name="Che Y."/>
            <person name="Guo L."/>
            <person name="Liu G."/>
            <person name="Guo L."/>
            <person name="Wang C."/>
            <person name="Yin W.B."/>
            <person name="Stadler M."/>
            <person name="Zhang X."/>
            <person name="Liu X."/>
        </authorList>
    </citation>
    <scope>NUCLEOTIDE SEQUENCE [LARGE SCALE GENOMIC DNA]</scope>
    <source>
        <strain evidence="12">W106-1 / CGMCC3.15140</strain>
    </source>
</reference>
<evidence type="ECO:0000256" key="8">
    <source>
        <dbReference type="SAM" id="MobiDB-lite"/>
    </source>
</evidence>
<feature type="compositionally biased region" description="Polar residues" evidence="8">
    <location>
        <begin position="739"/>
        <end position="767"/>
    </location>
</feature>
<evidence type="ECO:0000256" key="1">
    <source>
        <dbReference type="ARBA" id="ARBA00004123"/>
    </source>
</evidence>
<feature type="region of interest" description="Disordered" evidence="8">
    <location>
        <begin position="1"/>
        <end position="77"/>
    </location>
</feature>
<feature type="region of interest" description="Disordered" evidence="8">
    <location>
        <begin position="107"/>
        <end position="126"/>
    </location>
</feature>